<dbReference type="EMBL" id="BA000045">
    <property type="protein sequence ID" value="BAC91626.1"/>
    <property type="molecule type" value="Genomic_DNA"/>
</dbReference>
<keyword evidence="3" id="KW-1185">Reference proteome</keyword>
<keyword evidence="1" id="KW-0472">Membrane</keyword>
<evidence type="ECO:0000313" key="3">
    <source>
        <dbReference type="Proteomes" id="UP000000557"/>
    </source>
</evidence>
<organism evidence="2 3">
    <name type="scientific">Gloeobacter violaceus (strain ATCC 29082 / PCC 7421)</name>
    <dbReference type="NCBI Taxonomy" id="251221"/>
    <lineage>
        <taxon>Bacteria</taxon>
        <taxon>Bacillati</taxon>
        <taxon>Cyanobacteriota</taxon>
        <taxon>Cyanophyceae</taxon>
        <taxon>Gloeobacterales</taxon>
        <taxon>Gloeobacteraceae</taxon>
        <taxon>Gloeobacter</taxon>
    </lineage>
</organism>
<evidence type="ECO:0000256" key="1">
    <source>
        <dbReference type="SAM" id="Phobius"/>
    </source>
</evidence>
<gene>
    <name evidence="2" type="ordered locus">gll3685</name>
</gene>
<dbReference type="SUPFAM" id="SSF48452">
    <property type="entry name" value="TPR-like"/>
    <property type="match status" value="1"/>
</dbReference>
<dbReference type="KEGG" id="gvi:gll3685"/>
<evidence type="ECO:0000313" key="2">
    <source>
        <dbReference type="EMBL" id="BAC91626.1"/>
    </source>
</evidence>
<feature type="transmembrane region" description="Helical" evidence="1">
    <location>
        <begin position="134"/>
        <end position="157"/>
    </location>
</feature>
<dbReference type="Gene3D" id="1.25.40.10">
    <property type="entry name" value="Tetratricopeptide repeat domain"/>
    <property type="match status" value="1"/>
</dbReference>
<dbReference type="AlphaFoldDB" id="Q7NF41"/>
<reference evidence="2 3" key="2">
    <citation type="journal article" date="2003" name="DNA Res.">
        <title>Complete genome structure of Gloeobacter violaceus PCC 7421, a cyanobacterium that lacks thylakoids (supplement).</title>
        <authorList>
            <person name="Nakamura Y."/>
            <person name="Kaneko T."/>
            <person name="Sato S."/>
            <person name="Mimuro M."/>
            <person name="Miyashita H."/>
            <person name="Tsuchiya T."/>
            <person name="Sasamoto S."/>
            <person name="Watanabe A."/>
            <person name="Kawashima K."/>
            <person name="Kishida Y."/>
            <person name="Kiyokawa C."/>
            <person name="Kohara M."/>
            <person name="Matsumoto M."/>
            <person name="Matsuno A."/>
            <person name="Nakazaki N."/>
            <person name="Shimpo S."/>
            <person name="Takeuchi C."/>
            <person name="Yamada M."/>
            <person name="Tabata S."/>
        </authorList>
    </citation>
    <scope>NUCLEOTIDE SEQUENCE [LARGE SCALE GENOMIC DNA]</scope>
    <source>
        <strain evidence="3">ATCC 29082 / PCC 7421</strain>
    </source>
</reference>
<keyword evidence="1" id="KW-0812">Transmembrane</keyword>
<name>Q7NF41_GLOVI</name>
<protein>
    <submittedName>
        <fullName evidence="2">Gll3685 protein</fullName>
    </submittedName>
</protein>
<sequence>MSRVPLVHLLEFRTHGIWAMSLLEQGLSAFQLQQYTEALYYFQQALPGERSASERERVRMWIARCSLALGREELLLTHCSQLLGSADAQVRAFARSGLRLYGLAHPGPLGRIEPRPGGVIAAAARIYLDRFWQLVPGSLLAGVWVVALSCLAIAWGALTLGRVGFGGMADTTLHGALSVWGWLLALVPAGACALLAFDRLLAILVSQRHVVLGAAGTSTAAPRTLGAAAVWRLRLGCLGAALAALGVLVLLARVHWWAAGVAALALQPWLLSLWLVLELVLSGGEQTAGER</sequence>
<dbReference type="EnsemblBacteria" id="BAC91626">
    <property type="protein sequence ID" value="BAC91626"/>
    <property type="gene ID" value="BAC91626"/>
</dbReference>
<feature type="transmembrane region" description="Helical" evidence="1">
    <location>
        <begin position="177"/>
        <end position="197"/>
    </location>
</feature>
<feature type="transmembrane region" description="Helical" evidence="1">
    <location>
        <begin position="233"/>
        <end position="251"/>
    </location>
</feature>
<proteinExistence type="predicted"/>
<dbReference type="OrthoDB" id="9887132at2"/>
<dbReference type="InParanoid" id="Q7NF41"/>
<dbReference type="STRING" id="251221.gene:10761200"/>
<reference evidence="2 3" key="1">
    <citation type="journal article" date="2003" name="DNA Res.">
        <title>Complete genome structure of Gloeobacter violaceus PCC 7421, a cyanobacterium that lacks thylakoids.</title>
        <authorList>
            <person name="Nakamura Y."/>
            <person name="Kaneko T."/>
            <person name="Sato S."/>
            <person name="Mimuro M."/>
            <person name="Miyashita H."/>
            <person name="Tsuchiya T."/>
            <person name="Sasamoto S."/>
            <person name="Watanabe A."/>
            <person name="Kawashima K."/>
            <person name="Kishida Y."/>
            <person name="Kiyokawa C."/>
            <person name="Kohara M."/>
            <person name="Matsumoto M."/>
            <person name="Matsuno A."/>
            <person name="Nakazaki N."/>
            <person name="Shimpo S."/>
            <person name="Takeuchi C."/>
            <person name="Yamada M."/>
            <person name="Tabata S."/>
        </authorList>
    </citation>
    <scope>NUCLEOTIDE SEQUENCE [LARGE SCALE GENOMIC DNA]</scope>
    <source>
        <strain evidence="3">ATCC 29082 / PCC 7421</strain>
    </source>
</reference>
<dbReference type="Proteomes" id="UP000000557">
    <property type="component" value="Chromosome"/>
</dbReference>
<dbReference type="InterPro" id="IPR011990">
    <property type="entry name" value="TPR-like_helical_dom_sf"/>
</dbReference>
<feature type="transmembrane region" description="Helical" evidence="1">
    <location>
        <begin position="257"/>
        <end position="281"/>
    </location>
</feature>
<accession>Q7NF41</accession>
<keyword evidence="1" id="KW-1133">Transmembrane helix</keyword>
<dbReference type="HOGENOM" id="CLU_955662_0_0_3"/>